<dbReference type="GO" id="GO:0009986">
    <property type="term" value="C:cell surface"/>
    <property type="evidence" value="ECO:0007669"/>
    <property type="project" value="InterPro"/>
</dbReference>
<feature type="chain" id="PRO_5043130460" evidence="5">
    <location>
        <begin position="21"/>
        <end position="134"/>
    </location>
</feature>
<reference evidence="8" key="1">
    <citation type="submission" date="2017-02" db="UniProtKB">
        <authorList>
            <consortium name="WormBaseParasite"/>
        </authorList>
    </citation>
    <scope>IDENTIFICATION</scope>
</reference>
<evidence type="ECO:0000313" key="6">
    <source>
        <dbReference type="EMBL" id="VDM64661.1"/>
    </source>
</evidence>
<reference evidence="6 7" key="2">
    <citation type="submission" date="2018-11" db="EMBL/GenBank/DDBJ databases">
        <authorList>
            <consortium name="Pathogen Informatics"/>
        </authorList>
    </citation>
    <scope>NUCLEOTIDE SEQUENCE [LARGE SCALE GENOMIC DNA]</scope>
    <source>
        <strain evidence="6 7">Costa Rica</strain>
    </source>
</reference>
<dbReference type="OrthoDB" id="5818349at2759"/>
<feature type="signal peptide" evidence="5">
    <location>
        <begin position="1"/>
        <end position="20"/>
    </location>
</feature>
<proteinExistence type="inferred from homology"/>
<sequence length="134" mass="14748">MNSKVYLILVSVIGFPAVSAIIGIGKQQSAGAQGNITCRGVPANNVTVTLYDSDLLWDSKLDEVQTIHDGTFQLHGTKSELTAIEPYVEISHHCNVKDLLVISVRRRRRHIEKTSNCGPSTRIIGSDEDEDIEM</sequence>
<dbReference type="STRING" id="334426.A0A0R3Q1Z0"/>
<dbReference type="WBParaSite" id="ACOC_0001307501-mRNA-1">
    <property type="protein sequence ID" value="ACOC_0001307501-mRNA-1"/>
    <property type="gene ID" value="ACOC_0001307501"/>
</dbReference>
<protein>
    <submittedName>
        <fullName evidence="8">Transthyretin-like family protein</fullName>
    </submittedName>
</protein>
<evidence type="ECO:0000256" key="5">
    <source>
        <dbReference type="SAM" id="SignalP"/>
    </source>
</evidence>
<evidence type="ECO:0000313" key="7">
    <source>
        <dbReference type="Proteomes" id="UP000267027"/>
    </source>
</evidence>
<dbReference type="Proteomes" id="UP000267027">
    <property type="component" value="Unassembled WGS sequence"/>
</dbReference>
<keyword evidence="7" id="KW-1185">Reference proteome</keyword>
<comment type="similarity">
    <text evidence="2">Belongs to the nematode transthyretin-like family.</text>
</comment>
<dbReference type="GO" id="GO:0005576">
    <property type="term" value="C:extracellular region"/>
    <property type="evidence" value="ECO:0007669"/>
    <property type="project" value="UniProtKB-SubCell"/>
</dbReference>
<evidence type="ECO:0000313" key="8">
    <source>
        <dbReference type="WBParaSite" id="ACOC_0001307501-mRNA-1"/>
    </source>
</evidence>
<evidence type="ECO:0000256" key="3">
    <source>
        <dbReference type="ARBA" id="ARBA00022525"/>
    </source>
</evidence>
<gene>
    <name evidence="6" type="ORF">ACOC_LOCUS13076</name>
</gene>
<evidence type="ECO:0000256" key="1">
    <source>
        <dbReference type="ARBA" id="ARBA00004613"/>
    </source>
</evidence>
<dbReference type="EMBL" id="UYYA01005461">
    <property type="protein sequence ID" value="VDM64661.1"/>
    <property type="molecule type" value="Genomic_DNA"/>
</dbReference>
<name>A0A0R3Q1Z0_ANGCS</name>
<keyword evidence="3" id="KW-0964">Secreted</keyword>
<comment type="subcellular location">
    <subcellularLocation>
        <location evidence="1">Secreted</location>
    </subcellularLocation>
</comment>
<dbReference type="AlphaFoldDB" id="A0A0R3Q1Z0"/>
<dbReference type="PANTHER" id="PTHR21700">
    <property type="entry name" value="TRANSTHYRETIN-LIKE FAMILY PROTEIN-RELATED"/>
    <property type="match status" value="1"/>
</dbReference>
<keyword evidence="4 5" id="KW-0732">Signal</keyword>
<dbReference type="Pfam" id="PF01060">
    <property type="entry name" value="TTR-52"/>
    <property type="match status" value="1"/>
</dbReference>
<dbReference type="Gene3D" id="2.60.40.3330">
    <property type="match status" value="1"/>
</dbReference>
<organism evidence="8">
    <name type="scientific">Angiostrongylus costaricensis</name>
    <name type="common">Nematode worm</name>
    <dbReference type="NCBI Taxonomy" id="334426"/>
    <lineage>
        <taxon>Eukaryota</taxon>
        <taxon>Metazoa</taxon>
        <taxon>Ecdysozoa</taxon>
        <taxon>Nematoda</taxon>
        <taxon>Chromadorea</taxon>
        <taxon>Rhabditida</taxon>
        <taxon>Rhabditina</taxon>
        <taxon>Rhabditomorpha</taxon>
        <taxon>Strongyloidea</taxon>
        <taxon>Metastrongylidae</taxon>
        <taxon>Angiostrongylus</taxon>
    </lineage>
</organism>
<accession>A0A0R3Q1Z0</accession>
<dbReference type="InterPro" id="IPR001534">
    <property type="entry name" value="Transthyretin-like"/>
</dbReference>
<dbReference type="InterPro" id="IPR038479">
    <property type="entry name" value="Transthyretin-like_sf"/>
</dbReference>
<evidence type="ECO:0000256" key="4">
    <source>
        <dbReference type="ARBA" id="ARBA00022729"/>
    </source>
</evidence>
<evidence type="ECO:0000256" key="2">
    <source>
        <dbReference type="ARBA" id="ARBA00010112"/>
    </source>
</evidence>